<evidence type="ECO:0000256" key="1">
    <source>
        <dbReference type="ARBA" id="ARBA00022679"/>
    </source>
</evidence>
<protein>
    <submittedName>
        <fullName evidence="5">Carbohydrate kinase family protein</fullName>
    </submittedName>
</protein>
<dbReference type="PANTHER" id="PTHR10584:SF166">
    <property type="entry name" value="RIBOKINASE"/>
    <property type="match status" value="1"/>
</dbReference>
<evidence type="ECO:0000256" key="2">
    <source>
        <dbReference type="ARBA" id="ARBA00022777"/>
    </source>
</evidence>
<feature type="domain" description="Carbohydrate kinase PfkB" evidence="4">
    <location>
        <begin position="194"/>
        <end position="319"/>
    </location>
</feature>
<evidence type="ECO:0000259" key="4">
    <source>
        <dbReference type="Pfam" id="PF00294"/>
    </source>
</evidence>
<dbReference type="RefSeq" id="WP_208255746.1">
    <property type="nucleotide sequence ID" value="NZ_JAGEOJ010000005.1"/>
</dbReference>
<organism evidence="5 6">
    <name type="scientific">Actinomadura barringtoniae</name>
    <dbReference type="NCBI Taxonomy" id="1427535"/>
    <lineage>
        <taxon>Bacteria</taxon>
        <taxon>Bacillati</taxon>
        <taxon>Actinomycetota</taxon>
        <taxon>Actinomycetes</taxon>
        <taxon>Streptosporangiales</taxon>
        <taxon>Thermomonosporaceae</taxon>
        <taxon>Actinomadura</taxon>
    </lineage>
</organism>
<dbReference type="EMBL" id="JAGEOJ010000005">
    <property type="protein sequence ID" value="MBO2448083.1"/>
    <property type="molecule type" value="Genomic_DNA"/>
</dbReference>
<dbReference type="Gene3D" id="3.40.1190.20">
    <property type="match status" value="1"/>
</dbReference>
<accession>A0A939PDI7</accession>
<dbReference type="InterPro" id="IPR011611">
    <property type="entry name" value="PfkB_dom"/>
</dbReference>
<evidence type="ECO:0000256" key="3">
    <source>
        <dbReference type="SAM" id="MobiDB-lite"/>
    </source>
</evidence>
<dbReference type="CDD" id="cd01942">
    <property type="entry name" value="ribokinase_group_A"/>
    <property type="match status" value="1"/>
</dbReference>
<evidence type="ECO:0000313" key="5">
    <source>
        <dbReference type="EMBL" id="MBO2448083.1"/>
    </source>
</evidence>
<keyword evidence="1" id="KW-0808">Transferase</keyword>
<dbReference type="PROSITE" id="PS00584">
    <property type="entry name" value="PFKB_KINASES_2"/>
    <property type="match status" value="1"/>
</dbReference>
<evidence type="ECO:0000313" key="6">
    <source>
        <dbReference type="Proteomes" id="UP000669179"/>
    </source>
</evidence>
<sequence length="371" mass="39132">MTVSERGTPPSPGLDDPCAERGPGVPGPPGSPGQRGLDVFLTGQVFMDMIFTGLPGLPPPGTELVTDGLGSAPGGIANIAIAMSRLGLRTGLAAPFGDDMFGNYLWRTLAEQEDVDLRWSRRVKSWSTPVTVSMAYASDRSMVTYATPLPLAEEDVVGDPPPAATCFTDIDRDVPAWALAMRRAGALVFADLGWDPTETWSTDVLDRLQHVDVFLPNAVEAMAYTRTRTPEAALESLSARVPVVVVKQGSQGAIAIDSTTGERAAAPALPVQALDPTGAGDVFAAGFVFGTLAGWTLAQRLSFANLCAGLSVRHYSGSLGAPCWGEIAAFGESGEVPPEVLERYEFIVPYIPEAELESGADSVTRAEPTLR</sequence>
<comment type="caution">
    <text evidence="5">The sequence shown here is derived from an EMBL/GenBank/DDBJ whole genome shotgun (WGS) entry which is preliminary data.</text>
</comment>
<dbReference type="PANTHER" id="PTHR10584">
    <property type="entry name" value="SUGAR KINASE"/>
    <property type="match status" value="1"/>
</dbReference>
<keyword evidence="6" id="KW-1185">Reference proteome</keyword>
<dbReference type="InterPro" id="IPR029056">
    <property type="entry name" value="Ribokinase-like"/>
</dbReference>
<dbReference type="Pfam" id="PF00294">
    <property type="entry name" value="PfkB"/>
    <property type="match status" value="2"/>
</dbReference>
<dbReference type="InterPro" id="IPR002173">
    <property type="entry name" value="Carboh/pur_kinase_PfkB_CS"/>
</dbReference>
<dbReference type="Proteomes" id="UP000669179">
    <property type="component" value="Unassembled WGS sequence"/>
</dbReference>
<name>A0A939PDI7_9ACTN</name>
<keyword evidence="2 5" id="KW-0418">Kinase</keyword>
<dbReference type="AlphaFoldDB" id="A0A939PDI7"/>
<proteinExistence type="predicted"/>
<dbReference type="GO" id="GO:0016301">
    <property type="term" value="F:kinase activity"/>
    <property type="evidence" value="ECO:0007669"/>
    <property type="project" value="UniProtKB-KW"/>
</dbReference>
<feature type="domain" description="Carbohydrate kinase PfkB" evidence="4">
    <location>
        <begin position="71"/>
        <end position="146"/>
    </location>
</feature>
<gene>
    <name evidence="5" type="ORF">J4573_13345</name>
</gene>
<reference evidence="5" key="1">
    <citation type="submission" date="2021-03" db="EMBL/GenBank/DDBJ databases">
        <authorList>
            <person name="Kanchanasin P."/>
            <person name="Saeng-In P."/>
            <person name="Phongsopitanun W."/>
            <person name="Yuki M."/>
            <person name="Kudo T."/>
            <person name="Ohkuma M."/>
            <person name="Tanasupawat S."/>
        </authorList>
    </citation>
    <scope>NUCLEOTIDE SEQUENCE</scope>
    <source>
        <strain evidence="5">GKU 128</strain>
    </source>
</reference>
<dbReference type="SUPFAM" id="SSF53613">
    <property type="entry name" value="Ribokinase-like"/>
    <property type="match status" value="1"/>
</dbReference>
<feature type="region of interest" description="Disordered" evidence="3">
    <location>
        <begin position="1"/>
        <end position="36"/>
    </location>
</feature>